<dbReference type="InterPro" id="IPR051829">
    <property type="entry name" value="Multiheme_Cytochr_ET"/>
</dbReference>
<dbReference type="EMBL" id="JAPAAF010000004">
    <property type="protein sequence ID" value="MCW0481976.1"/>
    <property type="molecule type" value="Genomic_DNA"/>
</dbReference>
<sequence length="312" mass="35535">MRYFKLLLIFSFIVLFSGEEAIGSTLPEESRQCLKCHANQTYSYYNDWIEAEQKRMMNPFYIIDTTLFISGVHGGFKCFDCHSSDYETYPHEAELKLEPLSTCIDCHGGDDTYADFQFERIEEEFQKSVHYEMAGEAFSCSKCHNQHYYTPVTRTSHTVGAIVSYSNDMCLSCHDNTLKYQTVSAGQGPQLKQVHDWLPSQERHFKSVRCIDCHTVVIDSLMVSHNIMNKSEALRDCNGCHSSNSLLKASLYKYENLQSRASDGSLGSVFTNEAYIIGANQNPLMKLFSLLLIGFTVLGIAAHWVLRVLKKK</sequence>
<keyword evidence="6" id="KW-0732">Signal</keyword>
<keyword evidence="7" id="KW-0249">Electron transport</keyword>
<evidence type="ECO:0000256" key="2">
    <source>
        <dbReference type="ARBA" id="ARBA00004196"/>
    </source>
</evidence>
<feature type="domain" description="Tetrahaem cytochrome" evidence="10">
    <location>
        <begin position="75"/>
        <end position="148"/>
    </location>
</feature>
<proteinExistence type="predicted"/>
<dbReference type="InterPro" id="IPR036280">
    <property type="entry name" value="Multihaem_cyt_sf"/>
</dbReference>
<keyword evidence="4" id="KW-0349">Heme</keyword>
<dbReference type="PANTHER" id="PTHR35038">
    <property type="entry name" value="DISSIMILATORY SULFITE REDUCTASE SIRA"/>
    <property type="match status" value="1"/>
</dbReference>
<keyword evidence="12" id="KW-1185">Reference proteome</keyword>
<evidence type="ECO:0000256" key="4">
    <source>
        <dbReference type="ARBA" id="ARBA00022617"/>
    </source>
</evidence>
<keyword evidence="5" id="KW-0479">Metal-binding</keyword>
<accession>A0AA41Y5N8</accession>
<comment type="subcellular location">
    <subcellularLocation>
        <location evidence="2">Cell envelope</location>
    </subcellularLocation>
</comment>
<keyword evidence="9" id="KW-0472">Membrane</keyword>
<keyword evidence="3" id="KW-0813">Transport</keyword>
<keyword evidence="9" id="KW-0812">Transmembrane</keyword>
<feature type="transmembrane region" description="Helical" evidence="9">
    <location>
        <begin position="287"/>
        <end position="306"/>
    </location>
</feature>
<dbReference type="Gene3D" id="1.10.780.10">
    <property type="entry name" value="Hydroxylamine Oxidoreductase, Chain A, domain 1"/>
    <property type="match status" value="1"/>
</dbReference>
<organism evidence="11 12">
    <name type="scientific">Gaoshiqia sediminis</name>
    <dbReference type="NCBI Taxonomy" id="2986998"/>
    <lineage>
        <taxon>Bacteria</taxon>
        <taxon>Pseudomonadati</taxon>
        <taxon>Bacteroidota</taxon>
        <taxon>Bacteroidia</taxon>
        <taxon>Marinilabiliales</taxon>
        <taxon>Prolixibacteraceae</taxon>
        <taxon>Gaoshiqia</taxon>
    </lineage>
</organism>
<evidence type="ECO:0000256" key="5">
    <source>
        <dbReference type="ARBA" id="ARBA00022723"/>
    </source>
</evidence>
<keyword evidence="8" id="KW-0408">Iron</keyword>
<dbReference type="Proteomes" id="UP001163821">
    <property type="component" value="Unassembled WGS sequence"/>
</dbReference>
<dbReference type="SUPFAM" id="SSF48695">
    <property type="entry name" value="Multiheme cytochromes"/>
    <property type="match status" value="1"/>
</dbReference>
<dbReference type="GO" id="GO:0046872">
    <property type="term" value="F:metal ion binding"/>
    <property type="evidence" value="ECO:0007669"/>
    <property type="project" value="UniProtKB-KW"/>
</dbReference>
<comment type="cofactor">
    <cofactor evidence="1">
        <name>heme c</name>
        <dbReference type="ChEBI" id="CHEBI:61717"/>
    </cofactor>
</comment>
<dbReference type="GO" id="GO:0030313">
    <property type="term" value="C:cell envelope"/>
    <property type="evidence" value="ECO:0007669"/>
    <property type="project" value="UniProtKB-SubCell"/>
</dbReference>
<evidence type="ECO:0000313" key="11">
    <source>
        <dbReference type="EMBL" id="MCW0481976.1"/>
    </source>
</evidence>
<keyword evidence="9" id="KW-1133">Transmembrane helix</keyword>
<comment type="caution">
    <text evidence="11">The sequence shown here is derived from an EMBL/GenBank/DDBJ whole genome shotgun (WGS) entry which is preliminary data.</text>
</comment>
<dbReference type="Gene3D" id="3.90.10.10">
    <property type="entry name" value="Cytochrome C3"/>
    <property type="match status" value="1"/>
</dbReference>
<gene>
    <name evidence="11" type="ORF">N2K84_04480</name>
</gene>
<evidence type="ECO:0000256" key="3">
    <source>
        <dbReference type="ARBA" id="ARBA00022448"/>
    </source>
</evidence>
<protein>
    <submittedName>
        <fullName evidence="11">Cytochrome c3 family protein</fullName>
    </submittedName>
</protein>
<dbReference type="RefSeq" id="WP_282590585.1">
    <property type="nucleotide sequence ID" value="NZ_JAPAAF010000004.1"/>
</dbReference>
<evidence type="ECO:0000256" key="6">
    <source>
        <dbReference type="ARBA" id="ARBA00022729"/>
    </source>
</evidence>
<dbReference type="AlphaFoldDB" id="A0AA41Y5N8"/>
<evidence type="ECO:0000259" key="10">
    <source>
        <dbReference type="Pfam" id="PF14537"/>
    </source>
</evidence>
<evidence type="ECO:0000256" key="9">
    <source>
        <dbReference type="SAM" id="Phobius"/>
    </source>
</evidence>
<evidence type="ECO:0000256" key="1">
    <source>
        <dbReference type="ARBA" id="ARBA00001926"/>
    </source>
</evidence>
<evidence type="ECO:0000256" key="7">
    <source>
        <dbReference type="ARBA" id="ARBA00022982"/>
    </source>
</evidence>
<name>A0AA41Y5N8_9BACT</name>
<evidence type="ECO:0000256" key="8">
    <source>
        <dbReference type="ARBA" id="ARBA00023004"/>
    </source>
</evidence>
<evidence type="ECO:0000313" key="12">
    <source>
        <dbReference type="Proteomes" id="UP001163821"/>
    </source>
</evidence>
<dbReference type="Pfam" id="PF14537">
    <property type="entry name" value="Cytochrom_c3_2"/>
    <property type="match status" value="1"/>
</dbReference>
<dbReference type="InterPro" id="IPR012286">
    <property type="entry name" value="Tetrahaem_cytochrome"/>
</dbReference>
<reference evidence="11" key="1">
    <citation type="submission" date="2022-10" db="EMBL/GenBank/DDBJ databases">
        <title>Gaoshiqiia sediminis gen. nov., sp. nov., isolated from coastal sediment.</title>
        <authorList>
            <person name="Yu W.X."/>
            <person name="Mu D.S."/>
            <person name="Du J.Z."/>
            <person name="Liang Y.Q."/>
        </authorList>
    </citation>
    <scope>NUCLEOTIDE SEQUENCE</scope>
    <source>
        <strain evidence="11">A06</strain>
    </source>
</reference>